<dbReference type="NCBIfam" id="TIGR00730">
    <property type="entry name" value="Rossman fold protein, TIGR00730 family"/>
    <property type="match status" value="1"/>
</dbReference>
<evidence type="ECO:0000313" key="4">
    <source>
        <dbReference type="Proteomes" id="UP000238308"/>
    </source>
</evidence>
<dbReference type="EMBL" id="PVTV01000015">
    <property type="protein sequence ID" value="PRY97090.1"/>
    <property type="molecule type" value="Genomic_DNA"/>
</dbReference>
<proteinExistence type="inferred from homology"/>
<name>A0A2T0XDY5_9BURK</name>
<dbReference type="GO" id="GO:0009691">
    <property type="term" value="P:cytokinin biosynthetic process"/>
    <property type="evidence" value="ECO:0007669"/>
    <property type="project" value="UniProtKB-UniRule"/>
</dbReference>
<comment type="similarity">
    <text evidence="2">Belongs to the LOG family.</text>
</comment>
<evidence type="ECO:0000256" key="1">
    <source>
        <dbReference type="ARBA" id="ARBA00000274"/>
    </source>
</evidence>
<dbReference type="Proteomes" id="UP000238308">
    <property type="component" value="Unassembled WGS sequence"/>
</dbReference>
<gene>
    <name evidence="3" type="ORF">BCM14_2229</name>
</gene>
<keyword evidence="4" id="KW-1185">Reference proteome</keyword>
<dbReference type="PANTHER" id="PTHR43393">
    <property type="entry name" value="CYTOKININ RIBOSIDE 5'-MONOPHOSPHATE PHOSPHORIBOHYDROLASE"/>
    <property type="match status" value="1"/>
</dbReference>
<dbReference type="AlphaFoldDB" id="A0A2T0XDY5"/>
<keyword evidence="2" id="KW-0203">Cytokinin biosynthesis</keyword>
<dbReference type="Pfam" id="PF03641">
    <property type="entry name" value="Lysine_decarbox"/>
    <property type="match status" value="1"/>
</dbReference>
<sequence length="218" mass="23479">MAINQQAVAPEIERSTQIMSEMVRAAETLTNLGLAVSVFGSARIKPSSSYYAQSQALGRRLAEAGLAVIAGGGPGIMEAANKGAFEAGGHSVGLHIKVAQEAQANQYLSSQLDFDHFLSRKSTFFQFSVAYIVLPGGFGTLDELFECLTLVQTRRIAPCPIILVGKAFWGGLVDWLRDQLLANGLVDACDPDLFTVEDDLDAVMVQINHHIQKKGLEV</sequence>
<dbReference type="InterPro" id="IPR031100">
    <property type="entry name" value="LOG_fam"/>
</dbReference>
<dbReference type="PANTHER" id="PTHR43393:SF3">
    <property type="entry name" value="LYSINE DECARBOXYLASE-LIKE PROTEIN"/>
    <property type="match status" value="1"/>
</dbReference>
<evidence type="ECO:0000313" key="3">
    <source>
        <dbReference type="EMBL" id="PRY97090.1"/>
    </source>
</evidence>
<reference evidence="3 4" key="1">
    <citation type="submission" date="2018-03" db="EMBL/GenBank/DDBJ databases">
        <title>Genomic Encyclopedia of Type Strains, Phase III (KMG-III): the genomes of soil and plant-associated and newly described type strains.</title>
        <authorList>
            <person name="Whitman W."/>
        </authorList>
    </citation>
    <scope>NUCLEOTIDE SEQUENCE [LARGE SCALE GENOMIC DNA]</scope>
    <source>
        <strain evidence="3 4">MWH-P2sevCIIIb</strain>
    </source>
</reference>
<accession>A0A2T0XDY5</accession>
<dbReference type="GO" id="GO:0008714">
    <property type="term" value="F:AMP nucleosidase activity"/>
    <property type="evidence" value="ECO:0007669"/>
    <property type="project" value="UniProtKB-EC"/>
</dbReference>
<dbReference type="InterPro" id="IPR005269">
    <property type="entry name" value="LOG"/>
</dbReference>
<protein>
    <recommendedName>
        <fullName evidence="2">Cytokinin riboside 5'-monophosphate phosphoribohydrolase</fullName>
        <ecNumber evidence="2">3.2.2.n1</ecNumber>
    </recommendedName>
</protein>
<evidence type="ECO:0000256" key="2">
    <source>
        <dbReference type="RuleBase" id="RU363015"/>
    </source>
</evidence>
<dbReference type="EC" id="3.2.2.n1" evidence="2"/>
<keyword evidence="2" id="KW-0378">Hydrolase</keyword>
<comment type="catalytic activity">
    <reaction evidence="1">
        <text>AMP + H2O = D-ribose 5-phosphate + adenine</text>
        <dbReference type="Rhea" id="RHEA:20129"/>
        <dbReference type="ChEBI" id="CHEBI:15377"/>
        <dbReference type="ChEBI" id="CHEBI:16708"/>
        <dbReference type="ChEBI" id="CHEBI:78346"/>
        <dbReference type="ChEBI" id="CHEBI:456215"/>
        <dbReference type="EC" id="3.2.2.4"/>
    </reaction>
</comment>
<comment type="caution">
    <text evidence="3">The sequence shown here is derived from an EMBL/GenBank/DDBJ whole genome shotgun (WGS) entry which is preliminary data.</text>
</comment>
<organism evidence="3 4">
    <name type="scientific">Jezberella montanilacus</name>
    <dbReference type="NCBI Taxonomy" id="323426"/>
    <lineage>
        <taxon>Bacteria</taxon>
        <taxon>Pseudomonadati</taxon>
        <taxon>Pseudomonadota</taxon>
        <taxon>Betaproteobacteria</taxon>
        <taxon>Burkholderiales</taxon>
        <taxon>Alcaligenaceae</taxon>
        <taxon>Jezberella</taxon>
    </lineage>
</organism>
<dbReference type="InterPro" id="IPR052341">
    <property type="entry name" value="LOG_family_nucleotidases"/>
</dbReference>
<dbReference type="SUPFAM" id="SSF102405">
    <property type="entry name" value="MCP/YpsA-like"/>
    <property type="match status" value="1"/>
</dbReference>
<dbReference type="Gene3D" id="3.40.50.450">
    <property type="match status" value="1"/>
</dbReference>
<dbReference type="GO" id="GO:0005829">
    <property type="term" value="C:cytosol"/>
    <property type="evidence" value="ECO:0007669"/>
    <property type="project" value="TreeGrafter"/>
</dbReference>